<feature type="transmembrane region" description="Helical" evidence="1">
    <location>
        <begin position="20"/>
        <end position="41"/>
    </location>
</feature>
<keyword evidence="1" id="KW-0472">Membrane</keyword>
<keyword evidence="3" id="KW-1185">Reference proteome</keyword>
<dbReference type="RefSeq" id="WP_108622257.1">
    <property type="nucleotide sequence ID" value="NZ_CP028901.1"/>
</dbReference>
<reference evidence="2 3" key="1">
    <citation type="submission" date="2018-04" db="EMBL/GenBank/DDBJ databases">
        <title>Bordetella sp. HZ20 isolated from seawater.</title>
        <authorList>
            <person name="Sun C."/>
        </authorList>
    </citation>
    <scope>NUCLEOTIDE SEQUENCE [LARGE SCALE GENOMIC DNA]</scope>
    <source>
        <strain evidence="2 3">HZ20</strain>
    </source>
</reference>
<evidence type="ECO:0000313" key="2">
    <source>
        <dbReference type="EMBL" id="AWB34847.1"/>
    </source>
</evidence>
<keyword evidence="1" id="KW-1133">Transmembrane helix</keyword>
<dbReference type="KEGG" id="boz:DBV39_15165"/>
<dbReference type="EMBL" id="CP028901">
    <property type="protein sequence ID" value="AWB34847.1"/>
    <property type="molecule type" value="Genomic_DNA"/>
</dbReference>
<gene>
    <name evidence="2" type="ORF">DBV39_15165</name>
</gene>
<evidence type="ECO:0000256" key="1">
    <source>
        <dbReference type="SAM" id="Phobius"/>
    </source>
</evidence>
<organism evidence="2 3">
    <name type="scientific">Orrella marina</name>
    <dbReference type="NCBI Taxonomy" id="2163011"/>
    <lineage>
        <taxon>Bacteria</taxon>
        <taxon>Pseudomonadati</taxon>
        <taxon>Pseudomonadota</taxon>
        <taxon>Betaproteobacteria</taxon>
        <taxon>Burkholderiales</taxon>
        <taxon>Alcaligenaceae</taxon>
        <taxon>Orrella</taxon>
    </lineage>
</organism>
<feature type="transmembrane region" description="Helical" evidence="1">
    <location>
        <begin position="47"/>
        <end position="66"/>
    </location>
</feature>
<dbReference type="OrthoDB" id="9781976at2"/>
<protein>
    <submittedName>
        <fullName evidence="2">Uncharacterized protein</fullName>
    </submittedName>
</protein>
<evidence type="ECO:0000313" key="3">
    <source>
        <dbReference type="Proteomes" id="UP000244571"/>
    </source>
</evidence>
<sequence>MPAEFIASRVSGKVSKPALALTWVVGMLTLGTATPHILRAIGVLCPWQHVLAGATLLALIGGGHWSSRLAMVRIVRHPVQPCV</sequence>
<keyword evidence="1" id="KW-0812">Transmembrane</keyword>
<accession>A0A2R4XM18</accession>
<dbReference type="Proteomes" id="UP000244571">
    <property type="component" value="Chromosome"/>
</dbReference>
<name>A0A2R4XM18_9BURK</name>
<dbReference type="AlphaFoldDB" id="A0A2R4XM18"/>
<proteinExistence type="predicted"/>